<dbReference type="InterPro" id="IPR036265">
    <property type="entry name" value="HIT-like_sf"/>
</dbReference>
<reference evidence="3 4" key="1">
    <citation type="submission" date="2023-03" db="EMBL/GenBank/DDBJ databases">
        <title>YIM 133296 draft genome.</title>
        <authorList>
            <person name="Xiong L."/>
        </authorList>
    </citation>
    <scope>NUCLEOTIDE SEQUENCE [LARGE SCALE GENOMIC DNA]</scope>
    <source>
        <strain evidence="3 4">YIM 133296</strain>
    </source>
</reference>
<protein>
    <submittedName>
        <fullName evidence="3">Diadenosine tetraphosphate hydrolase</fullName>
    </submittedName>
</protein>
<evidence type="ECO:0000256" key="1">
    <source>
        <dbReference type="PROSITE-ProRule" id="PRU00464"/>
    </source>
</evidence>
<dbReference type="InterPro" id="IPR011146">
    <property type="entry name" value="HIT-like"/>
</dbReference>
<keyword evidence="3" id="KW-0378">Hydrolase</keyword>
<dbReference type="EMBL" id="JAROAV010000028">
    <property type="protein sequence ID" value="MDF8264517.1"/>
    <property type="molecule type" value="Genomic_DNA"/>
</dbReference>
<dbReference type="Proteomes" id="UP001528912">
    <property type="component" value="Unassembled WGS sequence"/>
</dbReference>
<feature type="domain" description="HIT" evidence="2">
    <location>
        <begin position="8"/>
        <end position="118"/>
    </location>
</feature>
<name>A0ABT6C6K6_9MICO</name>
<dbReference type="PROSITE" id="PS51084">
    <property type="entry name" value="HIT_2"/>
    <property type="match status" value="1"/>
</dbReference>
<dbReference type="Gene3D" id="3.30.428.10">
    <property type="entry name" value="HIT-like"/>
    <property type="match status" value="1"/>
</dbReference>
<dbReference type="GO" id="GO:0016787">
    <property type="term" value="F:hydrolase activity"/>
    <property type="evidence" value="ECO:0007669"/>
    <property type="project" value="UniProtKB-KW"/>
</dbReference>
<proteinExistence type="predicted"/>
<keyword evidence="4" id="KW-1185">Reference proteome</keyword>
<dbReference type="Pfam" id="PF01230">
    <property type="entry name" value="HIT"/>
    <property type="match status" value="1"/>
</dbReference>
<gene>
    <name evidence="3" type="ORF">P4R38_09715</name>
</gene>
<dbReference type="RefSeq" id="WP_277191976.1">
    <property type="nucleotide sequence ID" value="NZ_JAROAV010000028.1"/>
</dbReference>
<organism evidence="3 4">
    <name type="scientific">Luteipulveratus flavus</name>
    <dbReference type="NCBI Taxonomy" id="3031728"/>
    <lineage>
        <taxon>Bacteria</taxon>
        <taxon>Bacillati</taxon>
        <taxon>Actinomycetota</taxon>
        <taxon>Actinomycetes</taxon>
        <taxon>Micrococcales</taxon>
        <taxon>Dermacoccaceae</taxon>
        <taxon>Luteipulveratus</taxon>
    </lineage>
</organism>
<dbReference type="SUPFAM" id="SSF54197">
    <property type="entry name" value="HIT-like"/>
    <property type="match status" value="1"/>
</dbReference>
<evidence type="ECO:0000259" key="2">
    <source>
        <dbReference type="PROSITE" id="PS51084"/>
    </source>
</evidence>
<sequence length="165" mass="18848">MQDWRRDRITAAYRGENPTVLARLPESFAVIGDVQWLPGYCVLLTDDPAVGRLTDLPREQRLAYLESVERLSTAVEQACASADPAFRRVNIEILGNTDPYLHTHIFPRYEWEPADIIGGPVWWYPRERWSDPTTALGPQHDPLRAAIASRLTRTTDVQEDPAPRR</sequence>
<accession>A0ABT6C6K6</accession>
<comment type="caution">
    <text evidence="3">The sequence shown here is derived from an EMBL/GenBank/DDBJ whole genome shotgun (WGS) entry which is preliminary data.</text>
</comment>
<evidence type="ECO:0000313" key="3">
    <source>
        <dbReference type="EMBL" id="MDF8264517.1"/>
    </source>
</evidence>
<comment type="caution">
    <text evidence="1">Lacks conserved residue(s) required for the propagation of feature annotation.</text>
</comment>
<evidence type="ECO:0000313" key="4">
    <source>
        <dbReference type="Proteomes" id="UP001528912"/>
    </source>
</evidence>